<protein>
    <recommendedName>
        <fullName evidence="1">Integrase core domain-containing protein</fullName>
    </recommendedName>
</protein>
<dbReference type="EMBL" id="JAINUF010000007">
    <property type="protein sequence ID" value="KAJ8353400.1"/>
    <property type="molecule type" value="Genomic_DNA"/>
</dbReference>
<evidence type="ECO:0000313" key="3">
    <source>
        <dbReference type="Proteomes" id="UP001152622"/>
    </source>
</evidence>
<dbReference type="InterPro" id="IPR036397">
    <property type="entry name" value="RNaseH_sf"/>
</dbReference>
<dbReference type="Gene3D" id="3.30.420.10">
    <property type="entry name" value="Ribonuclease H-like superfamily/Ribonuclease H"/>
    <property type="match status" value="1"/>
</dbReference>
<dbReference type="InterPro" id="IPR012337">
    <property type="entry name" value="RNaseH-like_sf"/>
</dbReference>
<dbReference type="Pfam" id="PF24764">
    <property type="entry name" value="rva_4"/>
    <property type="match status" value="1"/>
</dbReference>
<evidence type="ECO:0000259" key="1">
    <source>
        <dbReference type="Pfam" id="PF24764"/>
    </source>
</evidence>
<name>A0A9Q1ISS3_SYNKA</name>
<sequence length="358" mass="40394">MELVRPLPKSSKHQYILVILDYATRYPEAVPLHTMATKGIARKLVLLFSRVGIPEEILTIQGTPFMSKPSGLLDVDREMWEQQPSPPRMLVEHVDKMQTRMATLWTLVHTTPRDVPLGEQLSPAEKQELRELVSRNQDIFSDEPGTTDLVQHHIITEPGKKVTLRPYCIPKARREAVRAEVQYCPWEHRCPLQEDYAVVPGHPSLPVELRGGMCGSQPEEVRRLVVESRYNMVIFGRIDGFSRKIMYLDAATDNRASTAINFFMESTRVNGVPSRVCGDQGVENMDIANFMFSTRGTGRASFISGKRSNIYGVMSGLQCPASSLMCCTNWKKMDCSTSQTHSISSVFTLYSFHASKQP</sequence>
<comment type="caution">
    <text evidence="2">The sequence shown here is derived from an EMBL/GenBank/DDBJ whole genome shotgun (WGS) entry which is preliminary data.</text>
</comment>
<dbReference type="InterPro" id="IPR050951">
    <property type="entry name" value="Retrovirus_Pol_polyprotein"/>
</dbReference>
<dbReference type="SUPFAM" id="SSF53098">
    <property type="entry name" value="Ribonuclease H-like"/>
    <property type="match status" value="1"/>
</dbReference>
<keyword evidence="3" id="KW-1185">Reference proteome</keyword>
<gene>
    <name evidence="2" type="ORF">SKAU_G00209670</name>
</gene>
<feature type="domain" description="Integrase core" evidence="1">
    <location>
        <begin position="228"/>
        <end position="306"/>
    </location>
</feature>
<proteinExistence type="predicted"/>
<dbReference type="PANTHER" id="PTHR37984:SF15">
    <property type="entry name" value="INTEGRASE CATALYTIC DOMAIN-CONTAINING PROTEIN"/>
    <property type="match status" value="1"/>
</dbReference>
<dbReference type="PANTHER" id="PTHR37984">
    <property type="entry name" value="PROTEIN CBG26694"/>
    <property type="match status" value="1"/>
</dbReference>
<dbReference type="AlphaFoldDB" id="A0A9Q1ISS3"/>
<dbReference type="GO" id="GO:0003676">
    <property type="term" value="F:nucleic acid binding"/>
    <property type="evidence" value="ECO:0007669"/>
    <property type="project" value="InterPro"/>
</dbReference>
<dbReference type="Proteomes" id="UP001152622">
    <property type="component" value="Chromosome 7"/>
</dbReference>
<accession>A0A9Q1ISS3</accession>
<reference evidence="2" key="1">
    <citation type="journal article" date="2023" name="Science">
        <title>Genome structures resolve the early diversification of teleost fishes.</title>
        <authorList>
            <person name="Parey E."/>
            <person name="Louis A."/>
            <person name="Montfort J."/>
            <person name="Bouchez O."/>
            <person name="Roques C."/>
            <person name="Iampietro C."/>
            <person name="Lluch J."/>
            <person name="Castinel A."/>
            <person name="Donnadieu C."/>
            <person name="Desvignes T."/>
            <person name="Floi Bucao C."/>
            <person name="Jouanno E."/>
            <person name="Wen M."/>
            <person name="Mejri S."/>
            <person name="Dirks R."/>
            <person name="Jansen H."/>
            <person name="Henkel C."/>
            <person name="Chen W.J."/>
            <person name="Zahm M."/>
            <person name="Cabau C."/>
            <person name="Klopp C."/>
            <person name="Thompson A.W."/>
            <person name="Robinson-Rechavi M."/>
            <person name="Braasch I."/>
            <person name="Lecointre G."/>
            <person name="Bobe J."/>
            <person name="Postlethwait J.H."/>
            <person name="Berthelot C."/>
            <person name="Roest Crollius H."/>
            <person name="Guiguen Y."/>
        </authorList>
    </citation>
    <scope>NUCLEOTIDE SEQUENCE</scope>
    <source>
        <strain evidence="2">WJC10195</strain>
    </source>
</reference>
<dbReference type="OrthoDB" id="9386368at2759"/>
<evidence type="ECO:0000313" key="2">
    <source>
        <dbReference type="EMBL" id="KAJ8353400.1"/>
    </source>
</evidence>
<dbReference type="InterPro" id="IPR058913">
    <property type="entry name" value="Integrase_dom_put"/>
</dbReference>
<organism evidence="2 3">
    <name type="scientific">Synaphobranchus kaupii</name>
    <name type="common">Kaup's arrowtooth eel</name>
    <dbReference type="NCBI Taxonomy" id="118154"/>
    <lineage>
        <taxon>Eukaryota</taxon>
        <taxon>Metazoa</taxon>
        <taxon>Chordata</taxon>
        <taxon>Craniata</taxon>
        <taxon>Vertebrata</taxon>
        <taxon>Euteleostomi</taxon>
        <taxon>Actinopterygii</taxon>
        <taxon>Neopterygii</taxon>
        <taxon>Teleostei</taxon>
        <taxon>Anguilliformes</taxon>
        <taxon>Synaphobranchidae</taxon>
        <taxon>Synaphobranchus</taxon>
    </lineage>
</organism>